<reference evidence="1 2" key="1">
    <citation type="submission" date="2014-04" db="EMBL/GenBank/DDBJ databases">
        <authorList>
            <consortium name="International Citrus Genome Consortium"/>
            <person name="Gmitter F."/>
            <person name="Chen C."/>
            <person name="Farmerie W."/>
            <person name="Harkins T."/>
            <person name="Desany B."/>
            <person name="Mohiuddin M."/>
            <person name="Kodira C."/>
            <person name="Borodovsky M."/>
            <person name="Lomsadze A."/>
            <person name="Burns P."/>
            <person name="Jenkins J."/>
            <person name="Prochnik S."/>
            <person name="Shu S."/>
            <person name="Chapman J."/>
            <person name="Pitluck S."/>
            <person name="Schmutz J."/>
            <person name="Rokhsar D."/>
        </authorList>
    </citation>
    <scope>NUCLEOTIDE SEQUENCE</scope>
</reference>
<evidence type="ECO:0000313" key="1">
    <source>
        <dbReference type="EMBL" id="KDO42089.1"/>
    </source>
</evidence>
<protein>
    <submittedName>
        <fullName evidence="1">Uncharacterized protein</fullName>
    </submittedName>
</protein>
<organism evidence="1 2">
    <name type="scientific">Citrus sinensis</name>
    <name type="common">Sweet orange</name>
    <name type="synonym">Citrus aurantium var. sinensis</name>
    <dbReference type="NCBI Taxonomy" id="2711"/>
    <lineage>
        <taxon>Eukaryota</taxon>
        <taxon>Viridiplantae</taxon>
        <taxon>Streptophyta</taxon>
        <taxon>Embryophyta</taxon>
        <taxon>Tracheophyta</taxon>
        <taxon>Spermatophyta</taxon>
        <taxon>Magnoliopsida</taxon>
        <taxon>eudicotyledons</taxon>
        <taxon>Gunneridae</taxon>
        <taxon>Pentapetalae</taxon>
        <taxon>rosids</taxon>
        <taxon>malvids</taxon>
        <taxon>Sapindales</taxon>
        <taxon>Rutaceae</taxon>
        <taxon>Aurantioideae</taxon>
        <taxon>Citrus</taxon>
    </lineage>
</organism>
<proteinExistence type="predicted"/>
<sequence length="154" mass="17331">MALHSSFGPTRASLVYQNTLSNLDSTINKLILEETCHFAIRTHYKYYLSIFSSTIISPTLLDIQTTDSSFMKISHLGHASLPNLSLSYTFLILKFTLNLLSVGQLCDLGVNVLFIISVYYVQDSQIGQTFGIRCEVECLFELISLYLPEDTSPF</sequence>
<keyword evidence="2" id="KW-1185">Reference proteome</keyword>
<dbReference type="AlphaFoldDB" id="A0A067DGH4"/>
<gene>
    <name evidence="1" type="ORF">CISIN_1g042127mg</name>
</gene>
<dbReference type="EMBL" id="KK785521">
    <property type="protein sequence ID" value="KDO42089.1"/>
    <property type="molecule type" value="Genomic_DNA"/>
</dbReference>
<dbReference type="Proteomes" id="UP000027120">
    <property type="component" value="Unassembled WGS sequence"/>
</dbReference>
<accession>A0A067DGH4</accession>
<name>A0A067DGH4_CITSI</name>
<evidence type="ECO:0000313" key="2">
    <source>
        <dbReference type="Proteomes" id="UP000027120"/>
    </source>
</evidence>